<evidence type="ECO:0000313" key="7">
    <source>
        <dbReference type="EMBL" id="MCK9686043.1"/>
    </source>
</evidence>
<dbReference type="Pfam" id="PF00496">
    <property type="entry name" value="SBP_bac_5"/>
    <property type="match status" value="1"/>
</dbReference>
<dbReference type="Gene3D" id="3.90.76.10">
    <property type="entry name" value="Dipeptide-binding Protein, Domain 1"/>
    <property type="match status" value="1"/>
</dbReference>
<dbReference type="PANTHER" id="PTHR30290">
    <property type="entry name" value="PERIPLASMIC BINDING COMPONENT OF ABC TRANSPORTER"/>
    <property type="match status" value="1"/>
</dbReference>
<organism evidence="7 8">
    <name type="scientific">Scleromatobacter humisilvae</name>
    <dbReference type="NCBI Taxonomy" id="2897159"/>
    <lineage>
        <taxon>Bacteria</taxon>
        <taxon>Pseudomonadati</taxon>
        <taxon>Pseudomonadota</taxon>
        <taxon>Betaproteobacteria</taxon>
        <taxon>Burkholderiales</taxon>
        <taxon>Sphaerotilaceae</taxon>
        <taxon>Scleromatobacter</taxon>
    </lineage>
</organism>
<dbReference type="PANTHER" id="PTHR30290:SF10">
    <property type="entry name" value="PERIPLASMIC OLIGOPEPTIDE-BINDING PROTEIN-RELATED"/>
    <property type="match status" value="1"/>
</dbReference>
<dbReference type="EMBL" id="JAJLJH010000002">
    <property type="protein sequence ID" value="MCK9686043.1"/>
    <property type="molecule type" value="Genomic_DNA"/>
</dbReference>
<evidence type="ECO:0000313" key="8">
    <source>
        <dbReference type="Proteomes" id="UP001139353"/>
    </source>
</evidence>
<dbReference type="GO" id="GO:0015833">
    <property type="term" value="P:peptide transport"/>
    <property type="evidence" value="ECO:0007669"/>
    <property type="project" value="TreeGrafter"/>
</dbReference>
<name>A0A9X2BYX0_9BURK</name>
<dbReference type="Proteomes" id="UP001139353">
    <property type="component" value="Unassembled WGS sequence"/>
</dbReference>
<comment type="subcellular location">
    <subcellularLocation>
        <location evidence="1">Cell envelope</location>
    </subcellularLocation>
</comment>
<dbReference type="InterPro" id="IPR030678">
    <property type="entry name" value="Peptide/Ni-bd"/>
</dbReference>
<dbReference type="SUPFAM" id="SSF53850">
    <property type="entry name" value="Periplasmic binding protein-like II"/>
    <property type="match status" value="1"/>
</dbReference>
<keyword evidence="4 5" id="KW-0732">Signal</keyword>
<dbReference type="RefSeq" id="WP_275682073.1">
    <property type="nucleotide sequence ID" value="NZ_JAJLJH010000002.1"/>
</dbReference>
<comment type="caution">
    <text evidence="7">The sequence shown here is derived from an EMBL/GenBank/DDBJ whole genome shotgun (WGS) entry which is preliminary data.</text>
</comment>
<evidence type="ECO:0000259" key="6">
    <source>
        <dbReference type="Pfam" id="PF00496"/>
    </source>
</evidence>
<reference evidence="7" key="1">
    <citation type="submission" date="2021-11" db="EMBL/GenBank/DDBJ databases">
        <title>BS-T2-15 a new species belonging to the Comamonadaceae family isolated from the soil of a French oak forest.</title>
        <authorList>
            <person name="Mieszkin S."/>
            <person name="Alain K."/>
        </authorList>
    </citation>
    <scope>NUCLEOTIDE SEQUENCE</scope>
    <source>
        <strain evidence="7">BS-T2-15</strain>
    </source>
</reference>
<accession>A0A9X2BYX0</accession>
<dbReference type="FunFam" id="3.90.76.10:FF:000001">
    <property type="entry name" value="Oligopeptide ABC transporter substrate-binding protein"/>
    <property type="match status" value="1"/>
</dbReference>
<evidence type="ECO:0000256" key="4">
    <source>
        <dbReference type="ARBA" id="ARBA00022729"/>
    </source>
</evidence>
<evidence type="ECO:0000256" key="5">
    <source>
        <dbReference type="SAM" id="SignalP"/>
    </source>
</evidence>
<dbReference type="PIRSF" id="PIRSF002741">
    <property type="entry name" value="MppA"/>
    <property type="match status" value="1"/>
</dbReference>
<keyword evidence="3" id="KW-0813">Transport</keyword>
<feature type="chain" id="PRO_5040734497" evidence="5">
    <location>
        <begin position="26"/>
        <end position="541"/>
    </location>
</feature>
<dbReference type="GO" id="GO:0030288">
    <property type="term" value="C:outer membrane-bounded periplasmic space"/>
    <property type="evidence" value="ECO:0007669"/>
    <property type="project" value="TreeGrafter"/>
</dbReference>
<evidence type="ECO:0000256" key="3">
    <source>
        <dbReference type="ARBA" id="ARBA00022448"/>
    </source>
</evidence>
<dbReference type="CDD" id="cd08504">
    <property type="entry name" value="PBP2_OppA"/>
    <property type="match status" value="1"/>
</dbReference>
<keyword evidence="8" id="KW-1185">Reference proteome</keyword>
<protein>
    <submittedName>
        <fullName evidence="7">Peptide ABC transporter substrate-binding protein</fullName>
    </submittedName>
</protein>
<comment type="similarity">
    <text evidence="2">Belongs to the bacterial solute-binding protein 5 family.</text>
</comment>
<dbReference type="InterPro" id="IPR000914">
    <property type="entry name" value="SBP_5_dom"/>
</dbReference>
<evidence type="ECO:0000256" key="1">
    <source>
        <dbReference type="ARBA" id="ARBA00004196"/>
    </source>
</evidence>
<proteinExistence type="inferred from homology"/>
<dbReference type="Gene3D" id="3.40.190.10">
    <property type="entry name" value="Periplasmic binding protein-like II"/>
    <property type="match status" value="1"/>
</dbReference>
<gene>
    <name evidence="7" type="ORF">LPC04_10020</name>
</gene>
<feature type="domain" description="Solute-binding protein family 5" evidence="6">
    <location>
        <begin position="84"/>
        <end position="455"/>
    </location>
</feature>
<dbReference type="GO" id="GO:1904680">
    <property type="term" value="F:peptide transmembrane transporter activity"/>
    <property type="evidence" value="ECO:0007669"/>
    <property type="project" value="TreeGrafter"/>
</dbReference>
<dbReference type="Gene3D" id="3.10.105.10">
    <property type="entry name" value="Dipeptide-binding Protein, Domain 3"/>
    <property type="match status" value="1"/>
</dbReference>
<evidence type="ECO:0000256" key="2">
    <source>
        <dbReference type="ARBA" id="ARBA00005695"/>
    </source>
</evidence>
<feature type="signal peptide" evidence="5">
    <location>
        <begin position="1"/>
        <end position="25"/>
    </location>
</feature>
<dbReference type="InterPro" id="IPR039424">
    <property type="entry name" value="SBP_5"/>
</dbReference>
<dbReference type="AlphaFoldDB" id="A0A9X2BYX0"/>
<sequence length="541" mass="60118">MTHDLCRPTKEACVAVALGAGFMMAASGAVIPAGTPLAATQEMRRNNAAEPESLDPALVESLPASHIVGDLFEGLTAIDNHGALVPGAAESWRQTDMTTWVFKLRAGARWSDGTPVTADDFVYSWRRFVDQKTAAPQAATDGDYILNGVAISKGDMPIDKLGVRALDALTFEVKTPRPIPFLPQLLALAQFSPVPRVVVQKYGREWTKPGNLVGNGAYVLKDWQPNSKVVVEKNPMYWDAGNVALTRVTYLSVDDGNADLKLYQSGENDMMLQVPAGSFESLKAQYPREMHVSRLMGMRFYALNNSHPLLKDVRVRKALSMVIDRKVLAERITADGQLPVYGLTIGSTEGVDPLTYEWAEWPMDKRVAEARRLLGEAGVKPGAQFSLAYNTSDYQKKMAIFMASEWKTKLGLDVQMESMEFTVLNQRRHAGDYQIARTGLLFDYPDVTGFFVVVQCGSDSNDDRSCDRKADQLIEQGKAMSDPAKRKTLMTQAMRLEMDDYPMIPLLQYSVSRLVKPWVGGYDDANDQDAYRSKDFYIVRH</sequence>
<dbReference type="GO" id="GO:0043190">
    <property type="term" value="C:ATP-binding cassette (ABC) transporter complex"/>
    <property type="evidence" value="ECO:0007669"/>
    <property type="project" value="InterPro"/>
</dbReference>